<dbReference type="PANTHER" id="PTHR47926:SF397">
    <property type="entry name" value="(WILD MALAYSIAN BANANA) HYPOTHETICAL PROTEIN"/>
    <property type="match status" value="1"/>
</dbReference>
<keyword evidence="4" id="KW-1185">Reference proteome</keyword>
<dbReference type="AlphaFoldDB" id="A0AA36E6P7"/>
<dbReference type="FunFam" id="1.25.40.10:FF:000883">
    <property type="entry name" value="Pentatricopeptide repeat-containing protein"/>
    <property type="match status" value="1"/>
</dbReference>
<feature type="repeat" description="PPR" evidence="2">
    <location>
        <begin position="649"/>
        <end position="683"/>
    </location>
</feature>
<dbReference type="InterPro" id="IPR046848">
    <property type="entry name" value="E_motif"/>
</dbReference>
<organism evidence="3 4">
    <name type="scientific">Lactuca saligna</name>
    <name type="common">Willowleaf lettuce</name>
    <dbReference type="NCBI Taxonomy" id="75948"/>
    <lineage>
        <taxon>Eukaryota</taxon>
        <taxon>Viridiplantae</taxon>
        <taxon>Streptophyta</taxon>
        <taxon>Embryophyta</taxon>
        <taxon>Tracheophyta</taxon>
        <taxon>Spermatophyta</taxon>
        <taxon>Magnoliopsida</taxon>
        <taxon>eudicotyledons</taxon>
        <taxon>Gunneridae</taxon>
        <taxon>Pentapetalae</taxon>
        <taxon>asterids</taxon>
        <taxon>campanulids</taxon>
        <taxon>Asterales</taxon>
        <taxon>Asteraceae</taxon>
        <taxon>Cichorioideae</taxon>
        <taxon>Cichorieae</taxon>
        <taxon>Lactucinae</taxon>
        <taxon>Lactuca</taxon>
    </lineage>
</organism>
<name>A0AA36E6P7_LACSI</name>
<dbReference type="InterPro" id="IPR002885">
    <property type="entry name" value="PPR_rpt"/>
</dbReference>
<dbReference type="InterPro" id="IPR011990">
    <property type="entry name" value="TPR-like_helical_dom_sf"/>
</dbReference>
<dbReference type="Pfam" id="PF01535">
    <property type="entry name" value="PPR"/>
    <property type="match status" value="6"/>
</dbReference>
<proteinExistence type="predicted"/>
<dbReference type="EMBL" id="OX465081">
    <property type="protein sequence ID" value="CAI9284353.1"/>
    <property type="molecule type" value="Genomic_DNA"/>
</dbReference>
<gene>
    <name evidence="3" type="ORF">LSALG_LOCUS23884</name>
</gene>
<reference evidence="3" key="1">
    <citation type="submission" date="2023-04" db="EMBL/GenBank/DDBJ databases">
        <authorList>
            <person name="Vijverberg K."/>
            <person name="Xiong W."/>
            <person name="Schranz E."/>
        </authorList>
    </citation>
    <scope>NUCLEOTIDE SEQUENCE</scope>
</reference>
<protein>
    <submittedName>
        <fullName evidence="3">Uncharacterized protein</fullName>
    </submittedName>
</protein>
<evidence type="ECO:0000256" key="2">
    <source>
        <dbReference type="PROSITE-ProRule" id="PRU00708"/>
    </source>
</evidence>
<dbReference type="SUPFAM" id="SSF81901">
    <property type="entry name" value="HCP-like"/>
    <property type="match status" value="1"/>
</dbReference>
<keyword evidence="1" id="KW-0677">Repeat</keyword>
<dbReference type="Pfam" id="PF20431">
    <property type="entry name" value="E_motif"/>
    <property type="match status" value="1"/>
</dbReference>
<dbReference type="PROSITE" id="PS51375">
    <property type="entry name" value="PPR"/>
    <property type="match status" value="6"/>
</dbReference>
<dbReference type="FunFam" id="1.25.40.10:FF:000090">
    <property type="entry name" value="Pentatricopeptide repeat-containing protein, chloroplastic"/>
    <property type="match status" value="1"/>
</dbReference>
<evidence type="ECO:0000256" key="1">
    <source>
        <dbReference type="ARBA" id="ARBA00022737"/>
    </source>
</evidence>
<dbReference type="Gene3D" id="1.25.40.10">
    <property type="entry name" value="Tetratricopeptide repeat domain"/>
    <property type="match status" value="6"/>
</dbReference>
<dbReference type="InterPro" id="IPR046960">
    <property type="entry name" value="PPR_At4g14850-like_plant"/>
</dbReference>
<dbReference type="NCBIfam" id="TIGR00756">
    <property type="entry name" value="PPR"/>
    <property type="match status" value="6"/>
</dbReference>
<dbReference type="PANTHER" id="PTHR47926">
    <property type="entry name" value="PENTATRICOPEPTIDE REPEAT-CONTAINING PROTEIN"/>
    <property type="match status" value="1"/>
</dbReference>
<feature type="repeat" description="PPR" evidence="2">
    <location>
        <begin position="581"/>
        <end position="611"/>
    </location>
</feature>
<feature type="repeat" description="PPR" evidence="2">
    <location>
        <begin position="612"/>
        <end position="646"/>
    </location>
</feature>
<feature type="repeat" description="PPR" evidence="2">
    <location>
        <begin position="408"/>
        <end position="442"/>
    </location>
</feature>
<feature type="repeat" description="PPR" evidence="2">
    <location>
        <begin position="510"/>
        <end position="544"/>
    </location>
</feature>
<sequence>MMYRYKKVISIAIHGGSKLSISHSYSTTGTISHHFTHHIDQFLSIRSPKTLQSLTKYHAYIITTGHHSTNVFISSKLISLYAYLHKPVSSKHVFDAFHGDKDIFLWNSLIKAYFSNGMYPQCLECYASMRGFTSLLPNQFTVPMIVSACAELGDLINGTMVHGLVFKVGIFQETSAVGSSLVYMYSKCGYIKNAQQVFDEMRLRDVVAWTALIIGYVQNGESEKGLMCVCEMYTTCGEDEKPNFRTLEGGFQACGDLDSVNSGRCLHGVSLKSGLGCSIAVQSSIFSMYSKCGTLEEAYMSFCEVPIKDIKLWTSIIGVYGKFGCVKQCLDKFMEMLSSGIDPDPMVISCVISGLSNSTCVSFGKTFHGFLVRRNYHEDHVVHISLMTMYFKFGIITYAENVFNGVIDIELMNTMVHCYGKLGYGIKCIEFFTKMINLGMNPDCYSLVSVISSCSKMGEMNLGKSLHCYAVKRFMTEYTSVSNSLIDMYGNTKNEELMIARKLFCITKKDIITWNTMISAYVNSKHYDEAFSLFNKMVFQGIKPNLATLISMLSACAQIGSCEKGEEIHSNYIDQEMILSNVTLATSLVDMYAKCGKLEKSENIFNQMSEKDVISWNVMISGYAMHGDATSAIETFEKMEGLKSNVKPNELTFLALLSACNHVGFVKEGKYFFRRMGDYGLKPTLKHYSCMVDLLGRLGNLYEAEDLVLTMPIVPDGGLWGTLLSACKTHNNPEMGIRVAKRAIECDPKNDGYYVIISNLYDSIGMWEEAEKMRNFMKEKGVEKAVGYSSSNP</sequence>
<evidence type="ECO:0000313" key="4">
    <source>
        <dbReference type="Proteomes" id="UP001177003"/>
    </source>
</evidence>
<dbReference type="Pfam" id="PF13041">
    <property type="entry name" value="PPR_2"/>
    <property type="match status" value="2"/>
</dbReference>
<feature type="repeat" description="PPR" evidence="2">
    <location>
        <begin position="309"/>
        <end position="343"/>
    </location>
</feature>
<dbReference type="GO" id="GO:0003723">
    <property type="term" value="F:RNA binding"/>
    <property type="evidence" value="ECO:0007669"/>
    <property type="project" value="InterPro"/>
</dbReference>
<accession>A0AA36E6P7</accession>
<dbReference type="GO" id="GO:0009451">
    <property type="term" value="P:RNA modification"/>
    <property type="evidence" value="ECO:0007669"/>
    <property type="project" value="InterPro"/>
</dbReference>
<dbReference type="Proteomes" id="UP001177003">
    <property type="component" value="Chromosome 5"/>
</dbReference>
<evidence type="ECO:0000313" key="3">
    <source>
        <dbReference type="EMBL" id="CAI9284353.1"/>
    </source>
</evidence>
<dbReference type="SUPFAM" id="SSF48452">
    <property type="entry name" value="TPR-like"/>
    <property type="match status" value="1"/>
</dbReference>